<evidence type="ECO:0000256" key="2">
    <source>
        <dbReference type="ARBA" id="ARBA00022737"/>
    </source>
</evidence>
<dbReference type="InterPro" id="IPR050329">
    <property type="entry name" value="GLI_C2H2-zinc-finger"/>
</dbReference>
<keyword evidence="1" id="KW-0479">Metal-binding</keyword>
<dbReference type="InterPro" id="IPR036236">
    <property type="entry name" value="Znf_C2H2_sf"/>
</dbReference>
<dbReference type="GO" id="GO:0000978">
    <property type="term" value="F:RNA polymerase II cis-regulatory region sequence-specific DNA binding"/>
    <property type="evidence" value="ECO:0007669"/>
    <property type="project" value="TreeGrafter"/>
</dbReference>
<dbReference type="FunFam" id="3.30.160.60:FF:000446">
    <property type="entry name" value="Zinc finger protein"/>
    <property type="match status" value="1"/>
</dbReference>
<keyword evidence="2" id="KW-0677">Repeat</keyword>
<dbReference type="AlphaFoldDB" id="A0A1R2B0G8"/>
<evidence type="ECO:0000313" key="7">
    <source>
        <dbReference type="EMBL" id="OMJ70256.1"/>
    </source>
</evidence>
<comment type="caution">
    <text evidence="7">The sequence shown here is derived from an EMBL/GenBank/DDBJ whole genome shotgun (WGS) entry which is preliminary data.</text>
</comment>
<evidence type="ECO:0000259" key="6">
    <source>
        <dbReference type="PROSITE" id="PS50157"/>
    </source>
</evidence>
<dbReference type="OrthoDB" id="372803at2759"/>
<dbReference type="Pfam" id="PF00096">
    <property type="entry name" value="zf-C2H2"/>
    <property type="match status" value="2"/>
</dbReference>
<reference evidence="7 8" key="1">
    <citation type="submission" date="2016-11" db="EMBL/GenBank/DDBJ databases">
        <title>The macronuclear genome of Stentor coeruleus: a giant cell with tiny introns.</title>
        <authorList>
            <person name="Slabodnick M."/>
            <person name="Ruby J.G."/>
            <person name="Reiff S.B."/>
            <person name="Swart E.C."/>
            <person name="Gosai S."/>
            <person name="Prabakaran S."/>
            <person name="Witkowska E."/>
            <person name="Larue G.E."/>
            <person name="Fisher S."/>
            <person name="Freeman R.M."/>
            <person name="Gunawardena J."/>
            <person name="Chu W."/>
            <person name="Stover N.A."/>
            <person name="Gregory B.D."/>
            <person name="Nowacki M."/>
            <person name="Derisi J."/>
            <person name="Roy S.W."/>
            <person name="Marshall W.F."/>
            <person name="Sood P."/>
        </authorList>
    </citation>
    <scope>NUCLEOTIDE SEQUENCE [LARGE SCALE GENOMIC DNA]</scope>
    <source>
        <strain evidence="7">WM001</strain>
    </source>
</reference>
<sequence length="133" mass="15131">MELVYKSKSLSTCPICSKVLSSKQNLKQHMNIHTGNKPYKCPFANCEVSFKHASQLSNHRMFHHSHYVIYQPDFNDFRAFIKLLIATLHGKQEFSYTIPNGPLTIDDVILPKISGPQEGIKLPIVNKLMDSSN</sequence>
<keyword evidence="8" id="KW-1185">Reference proteome</keyword>
<dbReference type="PROSITE" id="PS50157">
    <property type="entry name" value="ZINC_FINGER_C2H2_2"/>
    <property type="match status" value="2"/>
</dbReference>
<dbReference type="GO" id="GO:0045944">
    <property type="term" value="P:positive regulation of transcription by RNA polymerase II"/>
    <property type="evidence" value="ECO:0007669"/>
    <property type="project" value="UniProtKB-ARBA"/>
</dbReference>
<dbReference type="GO" id="GO:0005634">
    <property type="term" value="C:nucleus"/>
    <property type="evidence" value="ECO:0007669"/>
    <property type="project" value="UniProtKB-ARBA"/>
</dbReference>
<name>A0A1R2B0G8_9CILI</name>
<dbReference type="EMBL" id="MPUH01001106">
    <property type="protein sequence ID" value="OMJ70256.1"/>
    <property type="molecule type" value="Genomic_DNA"/>
</dbReference>
<dbReference type="GO" id="GO:0008270">
    <property type="term" value="F:zinc ion binding"/>
    <property type="evidence" value="ECO:0007669"/>
    <property type="project" value="UniProtKB-KW"/>
</dbReference>
<protein>
    <recommendedName>
        <fullName evidence="6">C2H2-type domain-containing protein</fullName>
    </recommendedName>
</protein>
<dbReference type="SUPFAM" id="SSF57667">
    <property type="entry name" value="beta-beta-alpha zinc fingers"/>
    <property type="match status" value="1"/>
</dbReference>
<evidence type="ECO:0000256" key="4">
    <source>
        <dbReference type="ARBA" id="ARBA00022833"/>
    </source>
</evidence>
<keyword evidence="3 5" id="KW-0863">Zinc-finger</keyword>
<keyword evidence="4" id="KW-0862">Zinc</keyword>
<accession>A0A1R2B0G8</accession>
<evidence type="ECO:0000256" key="3">
    <source>
        <dbReference type="ARBA" id="ARBA00022771"/>
    </source>
</evidence>
<dbReference type="PROSITE" id="PS00028">
    <property type="entry name" value="ZINC_FINGER_C2H2_1"/>
    <property type="match status" value="1"/>
</dbReference>
<gene>
    <name evidence="7" type="ORF">SteCoe_31803</name>
</gene>
<dbReference type="GO" id="GO:0000981">
    <property type="term" value="F:DNA-binding transcription factor activity, RNA polymerase II-specific"/>
    <property type="evidence" value="ECO:0007669"/>
    <property type="project" value="TreeGrafter"/>
</dbReference>
<proteinExistence type="predicted"/>
<evidence type="ECO:0000256" key="5">
    <source>
        <dbReference type="PROSITE-ProRule" id="PRU00042"/>
    </source>
</evidence>
<evidence type="ECO:0000256" key="1">
    <source>
        <dbReference type="ARBA" id="ARBA00022723"/>
    </source>
</evidence>
<dbReference type="InterPro" id="IPR013087">
    <property type="entry name" value="Znf_C2H2_type"/>
</dbReference>
<dbReference type="PANTHER" id="PTHR19818">
    <property type="entry name" value="ZINC FINGER PROTEIN ZIC AND GLI"/>
    <property type="match status" value="1"/>
</dbReference>
<dbReference type="Gene3D" id="3.30.160.60">
    <property type="entry name" value="Classic Zinc Finger"/>
    <property type="match status" value="2"/>
</dbReference>
<dbReference type="PANTHER" id="PTHR19818:SF139">
    <property type="entry name" value="PAIR-RULE PROTEIN ODD-PAIRED"/>
    <property type="match status" value="1"/>
</dbReference>
<feature type="domain" description="C2H2-type" evidence="6">
    <location>
        <begin position="39"/>
        <end position="63"/>
    </location>
</feature>
<dbReference type="SMART" id="SM00355">
    <property type="entry name" value="ZnF_C2H2"/>
    <property type="match status" value="2"/>
</dbReference>
<dbReference type="Proteomes" id="UP000187209">
    <property type="component" value="Unassembled WGS sequence"/>
</dbReference>
<feature type="domain" description="C2H2-type" evidence="6">
    <location>
        <begin position="11"/>
        <end position="38"/>
    </location>
</feature>
<organism evidence="7 8">
    <name type="scientific">Stentor coeruleus</name>
    <dbReference type="NCBI Taxonomy" id="5963"/>
    <lineage>
        <taxon>Eukaryota</taxon>
        <taxon>Sar</taxon>
        <taxon>Alveolata</taxon>
        <taxon>Ciliophora</taxon>
        <taxon>Postciliodesmatophora</taxon>
        <taxon>Heterotrichea</taxon>
        <taxon>Heterotrichida</taxon>
        <taxon>Stentoridae</taxon>
        <taxon>Stentor</taxon>
    </lineage>
</organism>
<evidence type="ECO:0000313" key="8">
    <source>
        <dbReference type="Proteomes" id="UP000187209"/>
    </source>
</evidence>